<evidence type="ECO:0000313" key="2">
    <source>
        <dbReference type="Proteomes" id="UP000015354"/>
    </source>
</evidence>
<dbReference type="EMBL" id="ATMH01012025">
    <property type="protein sequence ID" value="EPY15500.1"/>
    <property type="molecule type" value="Genomic_DNA"/>
</dbReference>
<protein>
    <submittedName>
        <fullName evidence="1">Uncharacterized protein</fullName>
    </submittedName>
</protein>
<accession>S9UY88</accession>
<dbReference type="Proteomes" id="UP000015354">
    <property type="component" value="Unassembled WGS sequence"/>
</dbReference>
<name>S9UY88_9TRYP</name>
<keyword evidence="2" id="KW-1185">Reference proteome</keyword>
<organism evidence="1 2">
    <name type="scientific">Strigomonas culicis</name>
    <dbReference type="NCBI Taxonomy" id="28005"/>
    <lineage>
        <taxon>Eukaryota</taxon>
        <taxon>Discoba</taxon>
        <taxon>Euglenozoa</taxon>
        <taxon>Kinetoplastea</taxon>
        <taxon>Metakinetoplastina</taxon>
        <taxon>Trypanosomatida</taxon>
        <taxon>Trypanosomatidae</taxon>
        <taxon>Strigomonadinae</taxon>
        <taxon>Strigomonas</taxon>
    </lineage>
</organism>
<evidence type="ECO:0000313" key="1">
    <source>
        <dbReference type="EMBL" id="EPY15500.1"/>
    </source>
</evidence>
<proteinExistence type="predicted"/>
<gene>
    <name evidence="1" type="ORF">STCU_11972</name>
</gene>
<reference evidence="1 2" key="1">
    <citation type="journal article" date="2013" name="PLoS ONE">
        <title>Predicting the Proteins of Angomonas deanei, Strigomonas culicis and Their Respective Endosymbionts Reveals New Aspects of the Trypanosomatidae Family.</title>
        <authorList>
            <person name="Motta M.C."/>
            <person name="Martins A.C."/>
            <person name="de Souza S.S."/>
            <person name="Catta-Preta C.M."/>
            <person name="Silva R."/>
            <person name="Klein C.C."/>
            <person name="de Almeida L.G."/>
            <person name="de Lima Cunha O."/>
            <person name="Ciapina L.P."/>
            <person name="Brocchi M."/>
            <person name="Colabardini A.C."/>
            <person name="de Araujo Lima B."/>
            <person name="Machado C.R."/>
            <person name="de Almeida Soares C.M."/>
            <person name="Probst C.M."/>
            <person name="de Menezes C.B."/>
            <person name="Thompson C.E."/>
            <person name="Bartholomeu D.C."/>
            <person name="Gradia D.F."/>
            <person name="Pavoni D.P."/>
            <person name="Grisard E.C."/>
            <person name="Fantinatti-Garboggini F."/>
            <person name="Marchini F.K."/>
            <person name="Rodrigues-Luiz G.F."/>
            <person name="Wagner G."/>
            <person name="Goldman G.H."/>
            <person name="Fietto J.L."/>
            <person name="Elias M.C."/>
            <person name="Goldman M.H."/>
            <person name="Sagot M.F."/>
            <person name="Pereira M."/>
            <person name="Stoco P.H."/>
            <person name="de Mendonca-Neto R.P."/>
            <person name="Teixeira S.M."/>
            <person name="Maciel T.E."/>
            <person name="de Oliveira Mendes T.A."/>
            <person name="Urmenyi T.P."/>
            <person name="de Souza W."/>
            <person name="Schenkman S."/>
            <person name="de Vasconcelos A.T."/>
        </authorList>
    </citation>
    <scope>NUCLEOTIDE SEQUENCE [LARGE SCALE GENOMIC DNA]</scope>
</reference>
<dbReference type="AlphaFoldDB" id="S9UY88"/>
<sequence>MDVPRRKALIEAHMESFKYFTQASISQEGKGRNRLLDWLPAKERLRIVSQIPGELLSKVVMRAFNNCSLVAHETFHNT</sequence>
<comment type="caution">
    <text evidence="1">The sequence shown here is derived from an EMBL/GenBank/DDBJ whole genome shotgun (WGS) entry which is preliminary data.</text>
</comment>